<dbReference type="EMBL" id="FXZG01000008">
    <property type="protein sequence ID" value="SMX81615.1"/>
    <property type="molecule type" value="Genomic_DNA"/>
</dbReference>
<reference evidence="2" key="1">
    <citation type="submission" date="2017-03" db="EMBL/GenBank/DDBJ databases">
        <authorList>
            <person name="Monnet C."/>
        </authorList>
    </citation>
    <scope>NUCLEOTIDE SEQUENCE [LARGE SCALE GENOMIC DNA]</scope>
    <source>
        <strain evidence="2">CNRZ 920</strain>
    </source>
</reference>
<protein>
    <recommendedName>
        <fullName evidence="3">Glycosyltransferase</fullName>
    </recommendedName>
</protein>
<dbReference type="Proteomes" id="UP000234289">
    <property type="component" value="Unassembled WGS sequence"/>
</dbReference>
<evidence type="ECO:0008006" key="3">
    <source>
        <dbReference type="Google" id="ProtNLM"/>
    </source>
</evidence>
<accession>A0A2H1J2D1</accession>
<evidence type="ECO:0000313" key="1">
    <source>
        <dbReference type="EMBL" id="SMX81615.1"/>
    </source>
</evidence>
<organism evidence="1 2">
    <name type="scientific">Brevibacterium aurantiacum</name>
    <dbReference type="NCBI Taxonomy" id="273384"/>
    <lineage>
        <taxon>Bacteria</taxon>
        <taxon>Bacillati</taxon>
        <taxon>Actinomycetota</taxon>
        <taxon>Actinomycetes</taxon>
        <taxon>Micrococcales</taxon>
        <taxon>Brevibacteriaceae</taxon>
        <taxon>Brevibacterium</taxon>
    </lineage>
</organism>
<name>A0A2H1J2D1_BREAU</name>
<evidence type="ECO:0000313" key="2">
    <source>
        <dbReference type="Proteomes" id="UP000234289"/>
    </source>
</evidence>
<dbReference type="SUPFAM" id="SSF53448">
    <property type="entry name" value="Nucleotide-diphospho-sugar transferases"/>
    <property type="match status" value="1"/>
</dbReference>
<dbReference type="InterPro" id="IPR029044">
    <property type="entry name" value="Nucleotide-diphossugar_trans"/>
</dbReference>
<gene>
    <name evidence="1" type="ORF">BAUR920_01661</name>
</gene>
<sequence length="403" mass="44139">MNDLDAVPAQYPYLRIGHLGEESHRDDGRILEGIGTHVTLESADIEEEIKHGLDLAVISPSLLESADAPAELDAALDLLTACEGSGIPTVLFAEGEEDLETRVAGVVSHVVTTDASVYRSATTRFGRERALLVKSVFDPRKVLLEGAGETEALTPEAVARRRTTIDERSPKAQADAIAEWLGFTVEPLPTVTAIVVSRKAENLDVTLANLRRQEYPNIDVLLTIDPMYAQAAREAISEWDIPARLEVSQPGGTLADRLNLGIFRAHGDLVTVFEENALYGSHHVSDLVQAALYSGADLVGKASWHVYDEAKDIMVARAPATQRSFGELPALGTMMMRRETASRFGFSRRASGINWPLTERVSNEASGVYSIHAYDTVLPKKGQDLRSLERRTHESSAFPFRRL</sequence>
<dbReference type="RefSeq" id="WP_101639034.1">
    <property type="nucleotide sequence ID" value="NZ_FXZG01000008.1"/>
</dbReference>
<dbReference type="AlphaFoldDB" id="A0A2H1J2D1"/>
<proteinExistence type="predicted"/>